<keyword evidence="1" id="KW-0547">Nucleotide-binding</keyword>
<dbReference type="EC" id="3.6.4.13" evidence="1"/>
<keyword evidence="1" id="KW-0378">Hydrolase</keyword>
<proteinExistence type="predicted"/>
<protein>
    <submittedName>
        <fullName evidence="1">Pre-mRNA-splicing factor ATP-dependent RNA helicase PRP16</fullName>
        <ecNumber evidence="1">3.6.4.13</ecNumber>
    </submittedName>
</protein>
<dbReference type="EMBL" id="JANBUJ010000261">
    <property type="protein sequence ID" value="KAJ2773179.1"/>
    <property type="molecule type" value="Genomic_DNA"/>
</dbReference>
<dbReference type="Proteomes" id="UP001140234">
    <property type="component" value="Unassembled WGS sequence"/>
</dbReference>
<keyword evidence="2" id="KW-1185">Reference proteome</keyword>
<comment type="caution">
    <text evidence="1">The sequence shown here is derived from an EMBL/GenBank/DDBJ whole genome shotgun (WGS) entry which is preliminary data.</text>
</comment>
<name>A0ACC1K400_9FUNG</name>
<keyword evidence="1" id="KW-0347">Helicase</keyword>
<reference evidence="1" key="1">
    <citation type="submission" date="2022-07" db="EMBL/GenBank/DDBJ databases">
        <title>Phylogenomic reconstructions and comparative analyses of Kickxellomycotina fungi.</title>
        <authorList>
            <person name="Reynolds N.K."/>
            <person name="Stajich J.E."/>
            <person name="Barry K."/>
            <person name="Grigoriev I.V."/>
            <person name="Crous P."/>
            <person name="Smith M.E."/>
        </authorList>
    </citation>
    <scope>NUCLEOTIDE SEQUENCE</scope>
    <source>
        <strain evidence="1">CBS 109366</strain>
    </source>
</reference>
<keyword evidence="1" id="KW-0067">ATP-binding</keyword>
<evidence type="ECO:0000313" key="1">
    <source>
        <dbReference type="EMBL" id="KAJ2773179.1"/>
    </source>
</evidence>
<sequence>MPCHIHPTSALYGMGFTPDYIVYHELVYTSKEYMQCVTAVDPRWLAEMGPMFFSIRAVGASGKQHTERHNAQMASEFERAKEDAARSEAARARALQRASHSGTVTIGAPRFKAPRRRTNL</sequence>
<gene>
    <name evidence="1" type="primary">DHX38</name>
    <name evidence="1" type="ORF">IWQ57_001426</name>
</gene>
<accession>A0ACC1K400</accession>
<organism evidence="1 2">
    <name type="scientific">Coemansia nantahalensis</name>
    <dbReference type="NCBI Taxonomy" id="2789366"/>
    <lineage>
        <taxon>Eukaryota</taxon>
        <taxon>Fungi</taxon>
        <taxon>Fungi incertae sedis</taxon>
        <taxon>Zoopagomycota</taxon>
        <taxon>Kickxellomycotina</taxon>
        <taxon>Kickxellomycetes</taxon>
        <taxon>Kickxellales</taxon>
        <taxon>Kickxellaceae</taxon>
        <taxon>Coemansia</taxon>
    </lineage>
</organism>
<evidence type="ECO:0000313" key="2">
    <source>
        <dbReference type="Proteomes" id="UP001140234"/>
    </source>
</evidence>